<dbReference type="Proteomes" id="UP001148838">
    <property type="component" value="Unassembled WGS sequence"/>
</dbReference>
<organism evidence="1 2">
    <name type="scientific">Periplaneta americana</name>
    <name type="common">American cockroach</name>
    <name type="synonym">Blatta americana</name>
    <dbReference type="NCBI Taxonomy" id="6978"/>
    <lineage>
        <taxon>Eukaryota</taxon>
        <taxon>Metazoa</taxon>
        <taxon>Ecdysozoa</taxon>
        <taxon>Arthropoda</taxon>
        <taxon>Hexapoda</taxon>
        <taxon>Insecta</taxon>
        <taxon>Pterygota</taxon>
        <taxon>Neoptera</taxon>
        <taxon>Polyneoptera</taxon>
        <taxon>Dictyoptera</taxon>
        <taxon>Blattodea</taxon>
        <taxon>Blattoidea</taxon>
        <taxon>Blattidae</taxon>
        <taxon>Blattinae</taxon>
        <taxon>Periplaneta</taxon>
    </lineage>
</organism>
<sequence length="69" mass="7427">MVTALGSGGDPSVGLAALNMTINSDRYCKSLRQHHQGILQCHNGMGRGVLQHDNARHMGVARPLPPRIL</sequence>
<gene>
    <name evidence="1" type="ORF">ANN_19064</name>
</gene>
<comment type="caution">
    <text evidence="1">The sequence shown here is derived from an EMBL/GenBank/DDBJ whole genome shotgun (WGS) entry which is preliminary data.</text>
</comment>
<protein>
    <submittedName>
        <fullName evidence="1">Uncharacterized protein</fullName>
    </submittedName>
</protein>
<keyword evidence="2" id="KW-1185">Reference proteome</keyword>
<evidence type="ECO:0000313" key="1">
    <source>
        <dbReference type="EMBL" id="KAJ4436431.1"/>
    </source>
</evidence>
<accession>A0ABQ8SRR1</accession>
<evidence type="ECO:0000313" key="2">
    <source>
        <dbReference type="Proteomes" id="UP001148838"/>
    </source>
</evidence>
<name>A0ABQ8SRR1_PERAM</name>
<reference evidence="1 2" key="1">
    <citation type="journal article" date="2022" name="Allergy">
        <title>Genome assembly and annotation of Periplaneta americana reveal a comprehensive cockroach allergen profile.</title>
        <authorList>
            <person name="Wang L."/>
            <person name="Xiong Q."/>
            <person name="Saelim N."/>
            <person name="Wang L."/>
            <person name="Nong W."/>
            <person name="Wan A.T."/>
            <person name="Shi M."/>
            <person name="Liu X."/>
            <person name="Cao Q."/>
            <person name="Hui J.H.L."/>
            <person name="Sookrung N."/>
            <person name="Leung T.F."/>
            <person name="Tungtrongchitr A."/>
            <person name="Tsui S.K.W."/>
        </authorList>
    </citation>
    <scope>NUCLEOTIDE SEQUENCE [LARGE SCALE GENOMIC DNA]</scope>
    <source>
        <strain evidence="1">PWHHKU_190912</strain>
    </source>
</reference>
<dbReference type="EMBL" id="JAJSOF020000023">
    <property type="protein sequence ID" value="KAJ4436431.1"/>
    <property type="molecule type" value="Genomic_DNA"/>
</dbReference>
<proteinExistence type="predicted"/>